<gene>
    <name evidence="9" type="ORF">RND81_02G207100</name>
</gene>
<keyword evidence="4" id="KW-0808">Transferase</keyword>
<dbReference type="GO" id="GO:0061630">
    <property type="term" value="F:ubiquitin protein ligase activity"/>
    <property type="evidence" value="ECO:0007669"/>
    <property type="project" value="UniProtKB-EC"/>
</dbReference>
<dbReference type="InterPro" id="IPR003613">
    <property type="entry name" value="Ubox_domain"/>
</dbReference>
<dbReference type="InterPro" id="IPR000225">
    <property type="entry name" value="Armadillo"/>
</dbReference>
<dbReference type="EMBL" id="JBDFQZ010000002">
    <property type="protein sequence ID" value="KAK9750584.1"/>
    <property type="molecule type" value="Genomic_DNA"/>
</dbReference>
<keyword evidence="10" id="KW-1185">Reference proteome</keyword>
<evidence type="ECO:0000256" key="1">
    <source>
        <dbReference type="ARBA" id="ARBA00000900"/>
    </source>
</evidence>
<evidence type="ECO:0000259" key="8">
    <source>
        <dbReference type="PROSITE" id="PS51698"/>
    </source>
</evidence>
<protein>
    <recommendedName>
        <fullName evidence="3">RING-type E3 ubiquitin transferase</fullName>
        <ecNumber evidence="3">2.3.2.27</ecNumber>
    </recommendedName>
</protein>
<dbReference type="Gene3D" id="3.30.40.10">
    <property type="entry name" value="Zinc/RING finger domain, C3HC4 (zinc finger)"/>
    <property type="match status" value="1"/>
</dbReference>
<evidence type="ECO:0000256" key="5">
    <source>
        <dbReference type="ARBA" id="ARBA00022737"/>
    </source>
</evidence>
<dbReference type="InterPro" id="IPR011989">
    <property type="entry name" value="ARM-like"/>
</dbReference>
<organism evidence="9 10">
    <name type="scientific">Saponaria officinalis</name>
    <name type="common">Common soapwort</name>
    <name type="synonym">Lychnis saponaria</name>
    <dbReference type="NCBI Taxonomy" id="3572"/>
    <lineage>
        <taxon>Eukaryota</taxon>
        <taxon>Viridiplantae</taxon>
        <taxon>Streptophyta</taxon>
        <taxon>Embryophyta</taxon>
        <taxon>Tracheophyta</taxon>
        <taxon>Spermatophyta</taxon>
        <taxon>Magnoliopsida</taxon>
        <taxon>eudicotyledons</taxon>
        <taxon>Gunneridae</taxon>
        <taxon>Pentapetalae</taxon>
        <taxon>Caryophyllales</taxon>
        <taxon>Caryophyllaceae</taxon>
        <taxon>Caryophylleae</taxon>
        <taxon>Saponaria</taxon>
    </lineage>
</organism>
<dbReference type="SUPFAM" id="SSF57850">
    <property type="entry name" value="RING/U-box"/>
    <property type="match status" value="1"/>
</dbReference>
<sequence>MPCPEPDVMLCATVSESFMASLAEITSSAENFKTEQNGFIEIGCYFYRATSIVSQLTEKCPENATEILKYLSTNTDLAEGVVSKLRKIGRNILSSDLKDTVKELEDIINQIGENLSSINITPFKAKKYVEIAFYTDLYSISTKVYTQNSHISDIPHILETLRNSKAGSHRRPRNASVRSTGNARSDGYVEPMYNSFVCPLTKMIMDDPVTIQTGVTYERKAIIEYFGSFGSGEITCPTTGEKLESRHMSPNIALRSIIEEWKDTDETVGLKVVCEALSTGCTNSTIIEALDELKSIWEKNPHQKIVKIRNAGMVPLVVRLLEIKDRNVRCVALDIIRLLAQDEEEKELIGKTSAISSMLRMLSSSHHPIKHAALLLLIELSQSKSLSEKIGSINGGIMILIQTKYSRSIDTFASEAANQVLKNMEQCPNNIKIMEENGFLEPLLNNLTEGDKETKLEMVTYLGEIILEDDSKTYVATRTTPILTEMLQNGDSSTRLPVFKAFKQISSHAASGRILVKAGTIGTMLENLMVNSQGDAKISGYILFNIIYMIKSSTQEDLKISLIRILYHMAKSGKTASQVLSAVKESEVSYTLLELLNNQRDDIAIAAI</sequence>
<comment type="catalytic activity">
    <reaction evidence="1">
        <text>S-ubiquitinyl-[E2 ubiquitin-conjugating enzyme]-L-cysteine + [acceptor protein]-L-lysine = [E2 ubiquitin-conjugating enzyme]-L-cysteine + N(6)-ubiquitinyl-[acceptor protein]-L-lysine.</text>
        <dbReference type="EC" id="2.3.2.27"/>
    </reaction>
</comment>
<dbReference type="PANTHER" id="PTHR45958:SF4">
    <property type="entry name" value="U-BOX DOMAIN-CONTAINING PROTEIN 42-RELATED"/>
    <property type="match status" value="1"/>
</dbReference>
<feature type="region of interest" description="Disordered" evidence="7">
    <location>
        <begin position="164"/>
        <end position="183"/>
    </location>
</feature>
<evidence type="ECO:0000313" key="9">
    <source>
        <dbReference type="EMBL" id="KAK9750584.1"/>
    </source>
</evidence>
<dbReference type="Pfam" id="PF04564">
    <property type="entry name" value="U-box"/>
    <property type="match status" value="1"/>
</dbReference>
<comment type="caution">
    <text evidence="9">The sequence shown here is derived from an EMBL/GenBank/DDBJ whole genome shotgun (WGS) entry which is preliminary data.</text>
</comment>
<dbReference type="EC" id="2.3.2.27" evidence="3"/>
<evidence type="ECO:0000256" key="2">
    <source>
        <dbReference type="ARBA" id="ARBA00004906"/>
    </source>
</evidence>
<name>A0AAW1MW29_SAPOF</name>
<dbReference type="PANTHER" id="PTHR45958">
    <property type="entry name" value="RING-TYPE E3 UBIQUITIN TRANSFERASE"/>
    <property type="match status" value="1"/>
</dbReference>
<dbReference type="AlphaFoldDB" id="A0AAW1MW29"/>
<comment type="pathway">
    <text evidence="2">Protein modification; protein ubiquitination.</text>
</comment>
<dbReference type="InterPro" id="IPR013083">
    <property type="entry name" value="Znf_RING/FYVE/PHD"/>
</dbReference>
<accession>A0AAW1MW29</accession>
<feature type="repeat" description="ARM" evidence="6">
    <location>
        <begin position="312"/>
        <end position="354"/>
    </location>
</feature>
<dbReference type="PROSITE" id="PS50176">
    <property type="entry name" value="ARM_REPEAT"/>
    <property type="match status" value="1"/>
</dbReference>
<feature type="domain" description="U-box" evidence="8">
    <location>
        <begin position="191"/>
        <end position="268"/>
    </location>
</feature>
<dbReference type="Gene3D" id="1.25.10.10">
    <property type="entry name" value="Leucine-rich Repeat Variant"/>
    <property type="match status" value="2"/>
</dbReference>
<dbReference type="InterPro" id="IPR016024">
    <property type="entry name" value="ARM-type_fold"/>
</dbReference>
<evidence type="ECO:0000313" key="10">
    <source>
        <dbReference type="Proteomes" id="UP001443914"/>
    </source>
</evidence>
<proteinExistence type="predicted"/>
<evidence type="ECO:0000256" key="3">
    <source>
        <dbReference type="ARBA" id="ARBA00012483"/>
    </source>
</evidence>
<evidence type="ECO:0000256" key="7">
    <source>
        <dbReference type="SAM" id="MobiDB-lite"/>
    </source>
</evidence>
<dbReference type="GO" id="GO:0016567">
    <property type="term" value="P:protein ubiquitination"/>
    <property type="evidence" value="ECO:0007669"/>
    <property type="project" value="InterPro"/>
</dbReference>
<keyword evidence="5" id="KW-0677">Repeat</keyword>
<dbReference type="Proteomes" id="UP001443914">
    <property type="component" value="Unassembled WGS sequence"/>
</dbReference>
<dbReference type="InterPro" id="IPR052608">
    <property type="entry name" value="U-box_domain_protein"/>
</dbReference>
<dbReference type="PROSITE" id="PS51698">
    <property type="entry name" value="U_BOX"/>
    <property type="match status" value="1"/>
</dbReference>
<dbReference type="SMART" id="SM00504">
    <property type="entry name" value="Ubox"/>
    <property type="match status" value="1"/>
</dbReference>
<dbReference type="SUPFAM" id="SSF48371">
    <property type="entry name" value="ARM repeat"/>
    <property type="match status" value="1"/>
</dbReference>
<dbReference type="SMART" id="SM00185">
    <property type="entry name" value="ARM"/>
    <property type="match status" value="3"/>
</dbReference>
<evidence type="ECO:0000256" key="6">
    <source>
        <dbReference type="PROSITE-ProRule" id="PRU00259"/>
    </source>
</evidence>
<reference evidence="9" key="1">
    <citation type="submission" date="2024-03" db="EMBL/GenBank/DDBJ databases">
        <title>WGS assembly of Saponaria officinalis var. Norfolk2.</title>
        <authorList>
            <person name="Jenkins J."/>
            <person name="Shu S."/>
            <person name="Grimwood J."/>
            <person name="Barry K."/>
            <person name="Goodstein D."/>
            <person name="Schmutz J."/>
            <person name="Leebens-Mack J."/>
            <person name="Osbourn A."/>
        </authorList>
    </citation>
    <scope>NUCLEOTIDE SEQUENCE [LARGE SCALE GENOMIC DNA]</scope>
    <source>
        <strain evidence="9">JIC</strain>
    </source>
</reference>
<evidence type="ECO:0000256" key="4">
    <source>
        <dbReference type="ARBA" id="ARBA00022679"/>
    </source>
</evidence>